<keyword evidence="12" id="KW-1185">Reference proteome</keyword>
<keyword evidence="6" id="KW-0862">Zinc</keyword>
<dbReference type="SUPFAM" id="SSF46785">
    <property type="entry name" value="Winged helix' DNA-binding domain"/>
    <property type="match status" value="1"/>
</dbReference>
<dbReference type="Gene3D" id="3.30.1490.190">
    <property type="match status" value="1"/>
</dbReference>
<dbReference type="InterPro" id="IPR043135">
    <property type="entry name" value="Fur_C"/>
</dbReference>
<evidence type="ECO:0000256" key="1">
    <source>
        <dbReference type="ARBA" id="ARBA00004496"/>
    </source>
</evidence>
<name>A0ABY8H850_9MICC</name>
<comment type="similarity">
    <text evidence="2">Belongs to the Fur family.</text>
</comment>
<evidence type="ECO:0000256" key="3">
    <source>
        <dbReference type="ARBA" id="ARBA00022490"/>
    </source>
</evidence>
<keyword evidence="10" id="KW-0804">Transcription</keyword>
<dbReference type="Proteomes" id="UP001219037">
    <property type="component" value="Chromosome"/>
</dbReference>
<evidence type="ECO:0000256" key="10">
    <source>
        <dbReference type="ARBA" id="ARBA00023163"/>
    </source>
</evidence>
<dbReference type="InterPro" id="IPR002481">
    <property type="entry name" value="FUR"/>
</dbReference>
<evidence type="ECO:0000256" key="5">
    <source>
        <dbReference type="ARBA" id="ARBA00022723"/>
    </source>
</evidence>
<evidence type="ECO:0000256" key="8">
    <source>
        <dbReference type="ARBA" id="ARBA00023015"/>
    </source>
</evidence>
<comment type="subcellular location">
    <subcellularLocation>
        <location evidence="1">Cytoplasm</location>
    </subcellularLocation>
</comment>
<keyword evidence="3" id="KW-0963">Cytoplasm</keyword>
<dbReference type="RefSeq" id="WP_270105976.1">
    <property type="nucleotide sequence ID" value="NZ_CP121252.1"/>
</dbReference>
<evidence type="ECO:0000256" key="2">
    <source>
        <dbReference type="ARBA" id="ARBA00007957"/>
    </source>
</evidence>
<dbReference type="PANTHER" id="PTHR33202">
    <property type="entry name" value="ZINC UPTAKE REGULATION PROTEIN"/>
    <property type="match status" value="1"/>
</dbReference>
<dbReference type="InterPro" id="IPR036390">
    <property type="entry name" value="WH_DNA-bd_sf"/>
</dbReference>
<evidence type="ECO:0000256" key="7">
    <source>
        <dbReference type="ARBA" id="ARBA00023004"/>
    </source>
</evidence>
<keyword evidence="7" id="KW-0408">Iron</keyword>
<dbReference type="Pfam" id="PF01475">
    <property type="entry name" value="FUR"/>
    <property type="match status" value="1"/>
</dbReference>
<gene>
    <name evidence="11" type="ORF">P8192_04265</name>
</gene>
<dbReference type="PANTHER" id="PTHR33202:SF18">
    <property type="entry name" value="TRANSCRIPTIONAL REGULATOR FURA"/>
    <property type="match status" value="1"/>
</dbReference>
<protein>
    <submittedName>
        <fullName evidence="11">Fur family transcriptional regulator</fullName>
    </submittedName>
</protein>
<dbReference type="CDD" id="cd07153">
    <property type="entry name" value="Fur_like"/>
    <property type="match status" value="1"/>
</dbReference>
<evidence type="ECO:0000256" key="9">
    <source>
        <dbReference type="ARBA" id="ARBA00023125"/>
    </source>
</evidence>
<evidence type="ECO:0000256" key="4">
    <source>
        <dbReference type="ARBA" id="ARBA00022491"/>
    </source>
</evidence>
<proteinExistence type="inferred from homology"/>
<dbReference type="EMBL" id="CP121252">
    <property type="protein sequence ID" value="WFP17333.1"/>
    <property type="molecule type" value="Genomic_DNA"/>
</dbReference>
<dbReference type="Gene3D" id="1.10.10.10">
    <property type="entry name" value="Winged helix-like DNA-binding domain superfamily/Winged helix DNA-binding domain"/>
    <property type="match status" value="1"/>
</dbReference>
<accession>A0ABY8H850</accession>
<keyword evidence="5" id="KW-0479">Metal-binding</keyword>
<sequence>MRHDASHTTEGSQAPSLTWAARLRQTGLRVTKQRLAVLNALETLPHSTADDILQSVRATLPDMTVQSIYIVLHSLVDVGLARKLDLPDSAARYETRVDDNHHHAVCVHCGRIEDVACAVGHAPCLTPSHDHGMSIQIADVVYHGVCSNCRDATAVKETTAP</sequence>
<keyword evidence="4" id="KW-0678">Repressor</keyword>
<evidence type="ECO:0000256" key="6">
    <source>
        <dbReference type="ARBA" id="ARBA00022833"/>
    </source>
</evidence>
<dbReference type="InterPro" id="IPR036388">
    <property type="entry name" value="WH-like_DNA-bd_sf"/>
</dbReference>
<evidence type="ECO:0000313" key="12">
    <source>
        <dbReference type="Proteomes" id="UP001219037"/>
    </source>
</evidence>
<reference evidence="11 12" key="1">
    <citation type="submission" date="2023-04" db="EMBL/GenBank/DDBJ databases">
        <title>Funneling lignin-derived compounds into biodiesel using alkali-halophilic Citricoccus sp. P2.</title>
        <authorList>
            <person name="Luo C.-B."/>
        </authorList>
    </citation>
    <scope>NUCLEOTIDE SEQUENCE [LARGE SCALE GENOMIC DNA]</scope>
    <source>
        <strain evidence="11 12">P2</strain>
    </source>
</reference>
<keyword evidence="8" id="KW-0805">Transcription regulation</keyword>
<keyword evidence="9" id="KW-0238">DNA-binding</keyword>
<organism evidence="11 12">
    <name type="scientific">Citricoccus muralis</name>
    <dbReference type="NCBI Taxonomy" id="169134"/>
    <lineage>
        <taxon>Bacteria</taxon>
        <taxon>Bacillati</taxon>
        <taxon>Actinomycetota</taxon>
        <taxon>Actinomycetes</taxon>
        <taxon>Micrococcales</taxon>
        <taxon>Micrococcaceae</taxon>
        <taxon>Citricoccus</taxon>
    </lineage>
</organism>
<evidence type="ECO:0000313" key="11">
    <source>
        <dbReference type="EMBL" id="WFP17333.1"/>
    </source>
</evidence>